<organism evidence="1 2">
    <name type="scientific">Lecanicillium saksenae</name>
    <dbReference type="NCBI Taxonomy" id="468837"/>
    <lineage>
        <taxon>Eukaryota</taxon>
        <taxon>Fungi</taxon>
        <taxon>Dikarya</taxon>
        <taxon>Ascomycota</taxon>
        <taxon>Pezizomycotina</taxon>
        <taxon>Sordariomycetes</taxon>
        <taxon>Hypocreomycetidae</taxon>
        <taxon>Hypocreales</taxon>
        <taxon>Cordycipitaceae</taxon>
        <taxon>Lecanicillium</taxon>
    </lineage>
</organism>
<proteinExistence type="predicted"/>
<dbReference type="Proteomes" id="UP001148737">
    <property type="component" value="Unassembled WGS sequence"/>
</dbReference>
<dbReference type="EMBL" id="JANAKD010000160">
    <property type="protein sequence ID" value="KAJ3496795.1"/>
    <property type="molecule type" value="Genomic_DNA"/>
</dbReference>
<name>A0ACC1R533_9HYPO</name>
<evidence type="ECO:0000313" key="2">
    <source>
        <dbReference type="Proteomes" id="UP001148737"/>
    </source>
</evidence>
<reference evidence="1" key="1">
    <citation type="submission" date="2022-07" db="EMBL/GenBank/DDBJ databases">
        <title>Genome Sequence of Lecanicillium saksenae.</title>
        <authorList>
            <person name="Buettner E."/>
        </authorList>
    </citation>
    <scope>NUCLEOTIDE SEQUENCE</scope>
    <source>
        <strain evidence="1">VT-O1</strain>
    </source>
</reference>
<accession>A0ACC1R533</accession>
<sequence length="641" mass="71347">MADSKDWRRDEEDDGDQDIDETSYKAQKDAVLLAIEVSESMLKAPPPSDSKKADRDSPVQAALKCAYHFMEQRIISNPKDMIGILLFGTEKTRFQLDENGRSGLGYPHCYLFTDLDVPSADDVKALKSLVEDEDTEEDILKPTSETVSMSNVLFCANQIFTTRAANFGSRRLFLVTDNDNPHSTDKAARSAAAVRAKDLYDLGVSIDLFPISHQDSKFDLAKFYDDILYRDPLAEANGQEVAVSKSGDGLNLLNSLISNINSKQTPKRALFSNLPFEIAPGLRISVKGYNIIHRQAPARTCYIWLDGEKPQLAVGETTRIAEDSTRTVEKGEMKKAYKFGGEYVYFSPDEQKGLKNFGSPVIRIIGFKSRKLIPMWSSVKKSTFIYPSEEDYVGSTRVFTALWQKLLKDDKVALAWCIVRSNANPMLAAIMPSKSQSDEDSGTPFLPAGLWIYPLPFADDLRDIKPPGKLAQASDDLKTQMRTIMQQLQLPKAMYNPTKYPNPSLQWHYKILQALALEEEVPETAEDASLPKFKAISKRAGGYLEDWSETLSGEVKSATEARAVKREIDDELPERPAKRSKSAQPSASGLTPAQLKVVIDDGSISKMTVAQLKDIAGAKGLNTSGRKADIIERIEQWAEEN</sequence>
<evidence type="ECO:0000313" key="1">
    <source>
        <dbReference type="EMBL" id="KAJ3496795.1"/>
    </source>
</evidence>
<protein>
    <submittedName>
        <fullName evidence="1">Uncharacterized protein</fullName>
    </submittedName>
</protein>
<keyword evidence="2" id="KW-1185">Reference proteome</keyword>
<comment type="caution">
    <text evidence="1">The sequence shown here is derived from an EMBL/GenBank/DDBJ whole genome shotgun (WGS) entry which is preliminary data.</text>
</comment>
<gene>
    <name evidence="1" type="ORF">NLG97_g2391</name>
</gene>